<dbReference type="GO" id="GO:0006511">
    <property type="term" value="P:ubiquitin-dependent protein catabolic process"/>
    <property type="evidence" value="ECO:0007669"/>
    <property type="project" value="InterPro"/>
</dbReference>
<name>A5AS27_VITVI</name>
<sequence>MADLKAIFGEDQKHELIVSTHHMCALMLFNNADRLSYKEIEQAAEIPASDLKKCLKSMACVKGKNILGKKQRMKEGQEEIAEDWLEKFIEKLSRHDVVFPIIFFGHIEVSPSGSRKWIEGEVMQALAYDVPILGYKTKKTISLRLWEAKTGAEDFNLFQFNDGQYEAVCHRHRAPILDTPLQPGLEIGYFFVVEYHDEVFVKCQETVGRVCRTMPKDDSPQNLPLFESLKQKNSRNSPYELLKNSIRILEKCEQAMECSSSFFRTCSQILAHLIVVTSARMT</sequence>
<evidence type="ECO:0000256" key="2">
    <source>
        <dbReference type="PROSITE-ProRule" id="PRU00330"/>
    </source>
</evidence>
<dbReference type="ExpressionAtlas" id="A5AS27">
    <property type="expression patterns" value="baseline and differential"/>
</dbReference>
<protein>
    <recommendedName>
        <fullName evidence="3">Cullin family profile domain-containing protein</fullName>
    </recommendedName>
</protein>
<gene>
    <name evidence="4" type="ORF">VITISV_036692</name>
</gene>
<evidence type="ECO:0000313" key="4">
    <source>
        <dbReference type="EMBL" id="CAN78239.1"/>
    </source>
</evidence>
<dbReference type="InterPro" id="IPR000811">
    <property type="entry name" value="Glyco_trans_35"/>
</dbReference>
<organism evidence="4">
    <name type="scientific">Vitis vinifera</name>
    <name type="common">Grape</name>
    <dbReference type="NCBI Taxonomy" id="29760"/>
    <lineage>
        <taxon>Eukaryota</taxon>
        <taxon>Viridiplantae</taxon>
        <taxon>Streptophyta</taxon>
        <taxon>Embryophyta</taxon>
        <taxon>Tracheophyta</taxon>
        <taxon>Spermatophyta</taxon>
        <taxon>Magnoliopsida</taxon>
        <taxon>eudicotyledons</taxon>
        <taxon>Gunneridae</taxon>
        <taxon>Pentapetalae</taxon>
        <taxon>rosids</taxon>
        <taxon>Vitales</taxon>
        <taxon>Vitaceae</taxon>
        <taxon>Viteae</taxon>
        <taxon>Vitis</taxon>
    </lineage>
</organism>
<evidence type="ECO:0000256" key="1">
    <source>
        <dbReference type="ARBA" id="ARBA00006047"/>
    </source>
</evidence>
<reference evidence="4" key="1">
    <citation type="journal article" date="2007" name="PLoS ONE">
        <title>The first genome sequence of an elite grapevine cultivar (Pinot noir Vitis vinifera L.): coping with a highly heterozygous genome.</title>
        <authorList>
            <person name="Velasco R."/>
            <person name="Zharkikh A."/>
            <person name="Troggio M."/>
            <person name="Cartwright D.A."/>
            <person name="Cestaro A."/>
            <person name="Pruss D."/>
            <person name="Pindo M."/>
            <person name="FitzGerald L.M."/>
            <person name="Vezzulli S."/>
            <person name="Reid J."/>
            <person name="Malacarne G."/>
            <person name="Iliev D."/>
            <person name="Coppola G."/>
            <person name="Wardell B."/>
            <person name="Micheletti D."/>
            <person name="Macalma T."/>
            <person name="Facci M."/>
            <person name="Mitchell J.T."/>
            <person name="Perazzolli M."/>
            <person name="Eldredge G."/>
            <person name="Gatto P."/>
            <person name="Oyzerski R."/>
            <person name="Moretto M."/>
            <person name="Gutin N."/>
            <person name="Stefanini M."/>
            <person name="Chen Y."/>
            <person name="Segala C."/>
            <person name="Davenport C."/>
            <person name="Dematte L."/>
            <person name="Mraz A."/>
            <person name="Battilana J."/>
            <person name="Stormo K."/>
            <person name="Costa F."/>
            <person name="Tao Q."/>
            <person name="Si-Ammour A."/>
            <person name="Harkins T."/>
            <person name="Lackey A."/>
            <person name="Perbost C."/>
            <person name="Taillon B."/>
            <person name="Stella A."/>
            <person name="Solovyev V."/>
            <person name="Fawcett J.A."/>
            <person name="Sterck L."/>
            <person name="Vandepoele K."/>
            <person name="Grando S.M."/>
            <person name="Toppo S."/>
            <person name="Moser C."/>
            <person name="Lanchbury J."/>
            <person name="Bogden R."/>
            <person name="Skolnick M."/>
            <person name="Sgaramella V."/>
            <person name="Bhatnagar S.K."/>
            <person name="Fontana P."/>
            <person name="Gutin A."/>
            <person name="Van de Peer Y."/>
            <person name="Salamini F."/>
            <person name="Viola R."/>
        </authorList>
    </citation>
    <scope>NUCLEOTIDE SEQUENCE</scope>
</reference>
<dbReference type="Gene3D" id="3.40.50.2000">
    <property type="entry name" value="Glycogen Phosphorylase B"/>
    <property type="match status" value="1"/>
</dbReference>
<accession>A5AS27</accession>
<evidence type="ECO:0000259" key="3">
    <source>
        <dbReference type="PROSITE" id="PS50069"/>
    </source>
</evidence>
<dbReference type="InterPro" id="IPR036317">
    <property type="entry name" value="Cullin_homology_sf"/>
</dbReference>
<dbReference type="PROSITE" id="PS50069">
    <property type="entry name" value="CULLIN_2"/>
    <property type="match status" value="1"/>
</dbReference>
<dbReference type="PANTHER" id="PTHR11468">
    <property type="entry name" value="GLYCOGEN PHOSPHORYLASE"/>
    <property type="match status" value="1"/>
</dbReference>
<dbReference type="Pfam" id="PF26557">
    <property type="entry name" value="Cullin_AB"/>
    <property type="match status" value="1"/>
</dbReference>
<proteinExistence type="inferred from homology"/>
<dbReference type="InterPro" id="IPR016158">
    <property type="entry name" value="Cullin_homology"/>
</dbReference>
<dbReference type="PANTHER" id="PTHR11468:SF4">
    <property type="entry name" value="ALPHA-GLUCAN PHOSPHORYLASE 2, CYTOSOLIC"/>
    <property type="match status" value="1"/>
</dbReference>
<dbReference type="InterPro" id="IPR059120">
    <property type="entry name" value="Cullin-like_AB"/>
</dbReference>
<dbReference type="GO" id="GO:0008184">
    <property type="term" value="F:glycogen phosphorylase activity"/>
    <property type="evidence" value="ECO:0007669"/>
    <property type="project" value="InterPro"/>
</dbReference>
<dbReference type="SUPFAM" id="SSF75632">
    <property type="entry name" value="Cullin homology domain"/>
    <property type="match status" value="1"/>
</dbReference>
<dbReference type="SUPFAM" id="SSF53756">
    <property type="entry name" value="UDP-Glycosyltransferase/glycogen phosphorylase"/>
    <property type="match status" value="1"/>
</dbReference>
<dbReference type="GO" id="GO:0005975">
    <property type="term" value="P:carbohydrate metabolic process"/>
    <property type="evidence" value="ECO:0007669"/>
    <property type="project" value="InterPro"/>
</dbReference>
<comment type="similarity">
    <text evidence="2">Belongs to the cullin family.</text>
</comment>
<feature type="domain" description="Cullin family profile" evidence="3">
    <location>
        <begin position="1"/>
        <end position="59"/>
    </location>
</feature>
<dbReference type="GO" id="GO:0031625">
    <property type="term" value="F:ubiquitin protein ligase binding"/>
    <property type="evidence" value="ECO:0007669"/>
    <property type="project" value="InterPro"/>
</dbReference>
<dbReference type="AlphaFoldDB" id="A5AS27"/>
<comment type="similarity">
    <text evidence="1">Belongs to the glycogen phosphorylase family.</text>
</comment>
<dbReference type="EMBL" id="AM433466">
    <property type="protein sequence ID" value="CAN78239.1"/>
    <property type="molecule type" value="Genomic_DNA"/>
</dbReference>